<dbReference type="InterPro" id="IPR013595">
    <property type="entry name" value="Pept_S33_TAP-like_C"/>
</dbReference>
<dbReference type="Gene3D" id="3.40.50.1820">
    <property type="entry name" value="alpha/beta hydrolase"/>
    <property type="match status" value="1"/>
</dbReference>
<keyword evidence="2" id="KW-0378">Hydrolase</keyword>
<evidence type="ECO:0000256" key="3">
    <source>
        <dbReference type="SAM" id="SignalP"/>
    </source>
</evidence>
<keyword evidence="7" id="KW-1185">Reference proteome</keyword>
<dbReference type="Pfam" id="PF08386">
    <property type="entry name" value="Abhydrolase_4"/>
    <property type="match status" value="1"/>
</dbReference>
<dbReference type="GO" id="GO:0016787">
    <property type="term" value="F:hydrolase activity"/>
    <property type="evidence" value="ECO:0007669"/>
    <property type="project" value="UniProtKB-KW"/>
</dbReference>
<evidence type="ECO:0000256" key="1">
    <source>
        <dbReference type="ARBA" id="ARBA00010088"/>
    </source>
</evidence>
<proteinExistence type="inferred from homology"/>
<dbReference type="HOGENOM" id="CLU_013364_5_0_1"/>
<reference evidence="6 7" key="1">
    <citation type="submission" date="2015-01" db="EMBL/GenBank/DDBJ databases">
        <title>The Genome Sequence of Exophiala xenobiotica CBS118157.</title>
        <authorList>
            <consortium name="The Broad Institute Genomics Platform"/>
            <person name="Cuomo C."/>
            <person name="de Hoog S."/>
            <person name="Gorbushina A."/>
            <person name="Stielow B."/>
            <person name="Teixiera M."/>
            <person name="Abouelleil A."/>
            <person name="Chapman S.B."/>
            <person name="Priest M."/>
            <person name="Young S.K."/>
            <person name="Wortman J."/>
            <person name="Nusbaum C."/>
            <person name="Birren B."/>
        </authorList>
    </citation>
    <scope>NUCLEOTIDE SEQUENCE [LARGE SCALE GENOMIC DNA]</scope>
    <source>
        <strain evidence="6 7">CBS 118157</strain>
    </source>
</reference>
<evidence type="ECO:0000259" key="4">
    <source>
        <dbReference type="Pfam" id="PF00561"/>
    </source>
</evidence>
<dbReference type="PANTHER" id="PTHR43248">
    <property type="entry name" value="2-SUCCINYL-6-HYDROXY-2,4-CYCLOHEXADIENE-1-CARBOXYLATE SYNTHASE"/>
    <property type="match status" value="1"/>
</dbReference>
<feature type="signal peptide" evidence="3">
    <location>
        <begin position="1"/>
        <end position="17"/>
    </location>
</feature>
<dbReference type="PANTHER" id="PTHR43248:SF25">
    <property type="entry name" value="AB HYDROLASE-1 DOMAIN-CONTAINING PROTEIN-RELATED"/>
    <property type="match status" value="1"/>
</dbReference>
<evidence type="ECO:0000256" key="2">
    <source>
        <dbReference type="ARBA" id="ARBA00022801"/>
    </source>
</evidence>
<sequence>MLSTGLLLATAFGHVLGLPQIYSRDDELKTHLGDDKIKWSTHCSYLGFESDLPYSCANFTVPLDYSNPKSNNTLTLTLTKIDAVKQPARGSVLFNPGGPGAGGADMITSFGEEFMTVLGGEFNLIGFDPRGTANTLRFDCYDNSDMDRALLAPPDNTLGNASDTALGQNLAYAEVAASQCLDAAADIGGLLGTSFVARDMARIVDALGEDGLLRYWGFSYGTALGATFSAMFPEKVDKVVLDGNVNVHEYYSGEEIESLDSLDSVVQGFYDGCVANPDECALAKEGQTSQDISNVVEAFLATLRYNPIVVTDEISIIISYDKVKTFMFESMYRPNSWPTVAVLLDLLIQGNSTGYVDTLEQLAGGGNGTDREAPDAFKGIRCGDVAFRADILSAFDSFKEAVVPTSKWGGLDLGLDNIMQCAPWKMRAKEVYSGSWSNIRTKNPLLIIGNTYDPVTPLVSARNNSAAFEGSIVLQHNGYGHCSIAQPSLCSAKYVQAYFKNGTLPAPGTICEVDVPLFSDETWANAFSPISLNGTSAGMVKRSVEDSALLKAMTGLSRSPARYGRAQ</sequence>
<name>A0A0D2FGS7_9EURO</name>
<protein>
    <submittedName>
        <fullName evidence="6">Uncharacterized protein</fullName>
    </submittedName>
</protein>
<dbReference type="InterPro" id="IPR000073">
    <property type="entry name" value="AB_hydrolase_1"/>
</dbReference>
<evidence type="ECO:0000313" key="6">
    <source>
        <dbReference type="EMBL" id="KIW59349.1"/>
    </source>
</evidence>
<evidence type="ECO:0000313" key="7">
    <source>
        <dbReference type="Proteomes" id="UP000054342"/>
    </source>
</evidence>
<comment type="similarity">
    <text evidence="1">Belongs to the peptidase S33 family.</text>
</comment>
<feature type="domain" description="AB hydrolase-1" evidence="4">
    <location>
        <begin position="92"/>
        <end position="277"/>
    </location>
</feature>
<dbReference type="EMBL" id="KN847318">
    <property type="protein sequence ID" value="KIW59349.1"/>
    <property type="molecule type" value="Genomic_DNA"/>
</dbReference>
<feature type="chain" id="PRO_5002253073" evidence="3">
    <location>
        <begin position="18"/>
        <end position="567"/>
    </location>
</feature>
<keyword evidence="3" id="KW-0732">Signal</keyword>
<dbReference type="Proteomes" id="UP000054342">
    <property type="component" value="Unassembled WGS sequence"/>
</dbReference>
<organism evidence="6 7">
    <name type="scientific">Exophiala xenobiotica</name>
    <dbReference type="NCBI Taxonomy" id="348802"/>
    <lineage>
        <taxon>Eukaryota</taxon>
        <taxon>Fungi</taxon>
        <taxon>Dikarya</taxon>
        <taxon>Ascomycota</taxon>
        <taxon>Pezizomycotina</taxon>
        <taxon>Eurotiomycetes</taxon>
        <taxon>Chaetothyriomycetidae</taxon>
        <taxon>Chaetothyriales</taxon>
        <taxon>Herpotrichiellaceae</taxon>
        <taxon>Exophiala</taxon>
    </lineage>
</organism>
<dbReference type="OrthoDB" id="425534at2759"/>
<evidence type="ECO:0000259" key="5">
    <source>
        <dbReference type="Pfam" id="PF08386"/>
    </source>
</evidence>
<dbReference type="InterPro" id="IPR029058">
    <property type="entry name" value="AB_hydrolase_fold"/>
</dbReference>
<dbReference type="Pfam" id="PF00561">
    <property type="entry name" value="Abhydrolase_1"/>
    <property type="match status" value="1"/>
</dbReference>
<feature type="domain" description="Peptidase S33 tripeptidyl aminopeptidase-like C-terminal" evidence="5">
    <location>
        <begin position="417"/>
        <end position="511"/>
    </location>
</feature>
<dbReference type="InterPro" id="IPR051601">
    <property type="entry name" value="Serine_prot/Carboxylest_S33"/>
</dbReference>
<dbReference type="SUPFAM" id="SSF53474">
    <property type="entry name" value="alpha/beta-Hydrolases"/>
    <property type="match status" value="1"/>
</dbReference>
<gene>
    <name evidence="6" type="ORF">PV05_03803</name>
</gene>
<accession>A0A0D2FGS7</accession>
<dbReference type="AlphaFoldDB" id="A0A0D2FGS7"/>
<dbReference type="STRING" id="348802.A0A0D2FGS7"/>
<dbReference type="RefSeq" id="XP_013319933.1">
    <property type="nucleotide sequence ID" value="XM_013464479.1"/>
</dbReference>
<dbReference type="GeneID" id="25325711"/>